<name>A0A1K1RXQ8_9BACT</name>
<reference evidence="2 4" key="1">
    <citation type="submission" date="2016-11" db="EMBL/GenBank/DDBJ databases">
        <authorList>
            <person name="Jaros S."/>
            <person name="Januszkiewicz K."/>
            <person name="Wedrychowicz H."/>
        </authorList>
    </citation>
    <scope>NUCLEOTIDE SEQUENCE [LARGE SCALE GENOMIC DNA]</scope>
    <source>
        <strain evidence="2 4">DSM 784</strain>
    </source>
</reference>
<evidence type="ECO:0000313" key="2">
    <source>
        <dbReference type="EMBL" id="SFW76830.1"/>
    </source>
</evidence>
<proteinExistence type="predicted"/>
<dbReference type="STRING" id="1004.SAMN05661012_04421"/>
<dbReference type="EMBL" id="FPIZ01000015">
    <property type="protein sequence ID" value="SFW76830.1"/>
    <property type="molecule type" value="Genomic_DNA"/>
</dbReference>
<evidence type="ECO:0008006" key="6">
    <source>
        <dbReference type="Google" id="ProtNLM"/>
    </source>
</evidence>
<sequence>MSLSLNRVALSATVLSAALAITAFRPAISDNDGGLLHSISSPTDRTVISYNQDKSIAKLVTTHAMGDDQYTDVRIPVYQGGKLVKTMSTADEKEQAPTLFSSFDYDSKGRINRISYYEEHLVSGYDSLVYDNKGQLAARYFFVIPAGKQTFENHYCQLYSWDQKGNVIQQQNMGRVPGNAVFVLSATVDYKYDDKLNSQLSVPGFGYITDLNAVNLSKNNIVTEVITPANGANATAKTYVYNYNSRQYPEKVTAKNNNEEVITELTWE</sequence>
<evidence type="ECO:0000256" key="1">
    <source>
        <dbReference type="SAM" id="SignalP"/>
    </source>
</evidence>
<reference evidence="3 5" key="2">
    <citation type="submission" date="2023-11" db="EMBL/GenBank/DDBJ databases">
        <title>MicrobeMod: A computational toolkit for identifying prokaryotic methylation and restriction-modification with nanopore sequencing.</title>
        <authorList>
            <person name="Crits-Christoph A."/>
            <person name="Kang S.C."/>
            <person name="Lee H."/>
            <person name="Ostrov N."/>
        </authorList>
    </citation>
    <scope>NUCLEOTIDE SEQUENCE [LARGE SCALE GENOMIC DNA]</scope>
    <source>
        <strain evidence="3 5">ATCC 23090</strain>
    </source>
</reference>
<dbReference type="Proteomes" id="UP000183788">
    <property type="component" value="Unassembled WGS sequence"/>
</dbReference>
<dbReference type="RefSeq" id="WP_072363405.1">
    <property type="nucleotide sequence ID" value="NZ_CP139972.1"/>
</dbReference>
<keyword evidence="5" id="KW-1185">Reference proteome</keyword>
<evidence type="ECO:0000313" key="3">
    <source>
        <dbReference type="EMBL" id="WQG90310.1"/>
    </source>
</evidence>
<accession>A0A1K1RXQ8</accession>
<dbReference type="Proteomes" id="UP001326715">
    <property type="component" value="Chromosome"/>
</dbReference>
<feature type="signal peptide" evidence="1">
    <location>
        <begin position="1"/>
        <end position="20"/>
    </location>
</feature>
<gene>
    <name evidence="2" type="ORF">SAMN05661012_04421</name>
    <name evidence="3" type="ORF">SR876_02290</name>
</gene>
<organism evidence="2 4">
    <name type="scientific">Chitinophaga sancti</name>
    <dbReference type="NCBI Taxonomy" id="1004"/>
    <lineage>
        <taxon>Bacteria</taxon>
        <taxon>Pseudomonadati</taxon>
        <taxon>Bacteroidota</taxon>
        <taxon>Chitinophagia</taxon>
        <taxon>Chitinophagales</taxon>
        <taxon>Chitinophagaceae</taxon>
        <taxon>Chitinophaga</taxon>
    </lineage>
</organism>
<keyword evidence="1" id="KW-0732">Signal</keyword>
<protein>
    <recommendedName>
        <fullName evidence="6">YD repeat-containing protein</fullName>
    </recommendedName>
</protein>
<dbReference type="EMBL" id="CP140154">
    <property type="protein sequence ID" value="WQG90310.1"/>
    <property type="molecule type" value="Genomic_DNA"/>
</dbReference>
<dbReference type="OrthoDB" id="664300at2"/>
<evidence type="ECO:0000313" key="5">
    <source>
        <dbReference type="Proteomes" id="UP001326715"/>
    </source>
</evidence>
<feature type="chain" id="PRO_5012476153" description="YD repeat-containing protein" evidence="1">
    <location>
        <begin position="21"/>
        <end position="268"/>
    </location>
</feature>
<evidence type="ECO:0000313" key="4">
    <source>
        <dbReference type="Proteomes" id="UP000183788"/>
    </source>
</evidence>
<dbReference type="AlphaFoldDB" id="A0A1K1RXQ8"/>